<keyword evidence="1" id="KW-1133">Transmembrane helix</keyword>
<comment type="caution">
    <text evidence="2">The sequence shown here is derived from an EMBL/GenBank/DDBJ whole genome shotgun (WGS) entry which is preliminary data.</text>
</comment>
<reference evidence="2 3" key="1">
    <citation type="journal article" date="2021" name="Elife">
        <title>Chloroplast acquisition without the gene transfer in kleptoplastic sea slugs, Plakobranchus ocellatus.</title>
        <authorList>
            <person name="Maeda T."/>
            <person name="Takahashi S."/>
            <person name="Yoshida T."/>
            <person name="Shimamura S."/>
            <person name="Takaki Y."/>
            <person name="Nagai Y."/>
            <person name="Toyoda A."/>
            <person name="Suzuki Y."/>
            <person name="Arimoto A."/>
            <person name="Ishii H."/>
            <person name="Satoh N."/>
            <person name="Nishiyama T."/>
            <person name="Hasebe M."/>
            <person name="Maruyama T."/>
            <person name="Minagawa J."/>
            <person name="Obokata J."/>
            <person name="Shigenobu S."/>
        </authorList>
    </citation>
    <scope>NUCLEOTIDE SEQUENCE [LARGE SCALE GENOMIC DNA]</scope>
</reference>
<organism evidence="2 3">
    <name type="scientific">Plakobranchus ocellatus</name>
    <dbReference type="NCBI Taxonomy" id="259542"/>
    <lineage>
        <taxon>Eukaryota</taxon>
        <taxon>Metazoa</taxon>
        <taxon>Spiralia</taxon>
        <taxon>Lophotrochozoa</taxon>
        <taxon>Mollusca</taxon>
        <taxon>Gastropoda</taxon>
        <taxon>Heterobranchia</taxon>
        <taxon>Euthyneura</taxon>
        <taxon>Panpulmonata</taxon>
        <taxon>Sacoglossa</taxon>
        <taxon>Placobranchoidea</taxon>
        <taxon>Plakobranchidae</taxon>
        <taxon>Plakobranchus</taxon>
    </lineage>
</organism>
<evidence type="ECO:0000256" key="1">
    <source>
        <dbReference type="SAM" id="Phobius"/>
    </source>
</evidence>
<dbReference type="AlphaFoldDB" id="A0AAV3ZAC4"/>
<gene>
    <name evidence="2" type="ORF">PoB_001800000</name>
</gene>
<keyword evidence="1" id="KW-0472">Membrane</keyword>
<keyword evidence="3" id="KW-1185">Reference proteome</keyword>
<dbReference type="Proteomes" id="UP000735302">
    <property type="component" value="Unassembled WGS sequence"/>
</dbReference>
<dbReference type="EMBL" id="BLXT01002143">
    <property type="protein sequence ID" value="GFN91494.1"/>
    <property type="molecule type" value="Genomic_DNA"/>
</dbReference>
<feature type="transmembrane region" description="Helical" evidence="1">
    <location>
        <begin position="12"/>
        <end position="34"/>
    </location>
</feature>
<proteinExistence type="predicted"/>
<keyword evidence="1" id="KW-0812">Transmembrane</keyword>
<sequence length="99" mass="11130">MKLSTALSMHRNIASLANKVGFLATVTAAPLLLYRLKMMADSTMTDIISNFLSLCRCWHDWLWHRLLGLKKAYLDHGYTSLEAKLVKLKVSVNAGHSVQ</sequence>
<evidence type="ECO:0000313" key="2">
    <source>
        <dbReference type="EMBL" id="GFN91494.1"/>
    </source>
</evidence>
<accession>A0AAV3ZAC4</accession>
<protein>
    <submittedName>
        <fullName evidence="2">Uncharacterized protein</fullName>
    </submittedName>
</protein>
<evidence type="ECO:0000313" key="3">
    <source>
        <dbReference type="Proteomes" id="UP000735302"/>
    </source>
</evidence>
<name>A0AAV3ZAC4_9GAST</name>